<dbReference type="Gene3D" id="1.10.10.10">
    <property type="entry name" value="Winged helix-like DNA-binding domain superfamily/Winged helix DNA-binding domain"/>
    <property type="match status" value="2"/>
</dbReference>
<evidence type="ECO:0000313" key="4">
    <source>
        <dbReference type="EMBL" id="KRL52956.1"/>
    </source>
</evidence>
<protein>
    <submittedName>
        <fullName evidence="4">Transposase</fullName>
    </submittedName>
</protein>
<dbReference type="Pfam" id="PF13518">
    <property type="entry name" value="HTH_28"/>
    <property type="match status" value="2"/>
</dbReference>
<feature type="domain" description="Insertion element IS150 protein InsJ-like helix-turn-helix" evidence="3">
    <location>
        <begin position="130"/>
        <end position="179"/>
    </location>
</feature>
<feature type="domain" description="Insertion element IS150 protein InsJ-like helix-turn-helix" evidence="3">
    <location>
        <begin position="10"/>
        <end position="59"/>
    </location>
</feature>
<dbReference type="RefSeq" id="WP_017262764.1">
    <property type="nucleotide sequence ID" value="NZ_AZFF01000028.1"/>
</dbReference>
<dbReference type="AlphaFoldDB" id="A0A0R1R870"/>
<dbReference type="OrthoDB" id="9797531at2"/>
<evidence type="ECO:0000256" key="1">
    <source>
        <dbReference type="ARBA" id="ARBA00038232"/>
    </source>
</evidence>
<keyword evidence="5" id="KW-1185">Reference proteome</keyword>
<dbReference type="GO" id="GO:0043565">
    <property type="term" value="F:sequence-specific DNA binding"/>
    <property type="evidence" value="ECO:0007669"/>
    <property type="project" value="InterPro"/>
</dbReference>
<dbReference type="EMBL" id="AZFF01000028">
    <property type="protein sequence ID" value="KRL52956.1"/>
    <property type="molecule type" value="Genomic_DNA"/>
</dbReference>
<dbReference type="SUPFAM" id="SSF48295">
    <property type="entry name" value="TrpR-like"/>
    <property type="match status" value="3"/>
</dbReference>
<feature type="coiled-coil region" evidence="2">
    <location>
        <begin position="183"/>
        <end position="210"/>
    </location>
</feature>
<reference evidence="4 5" key="1">
    <citation type="journal article" date="2015" name="Genome Announc.">
        <title>Expanding the biotechnology potential of lactobacilli through comparative genomics of 213 strains and associated genera.</title>
        <authorList>
            <person name="Sun Z."/>
            <person name="Harris H.M."/>
            <person name="McCann A."/>
            <person name="Guo C."/>
            <person name="Argimon S."/>
            <person name="Zhang W."/>
            <person name="Yang X."/>
            <person name="Jeffery I.B."/>
            <person name="Cooney J.C."/>
            <person name="Kagawa T.F."/>
            <person name="Liu W."/>
            <person name="Song Y."/>
            <person name="Salvetti E."/>
            <person name="Wrobel A."/>
            <person name="Rasinkangas P."/>
            <person name="Parkhill J."/>
            <person name="Rea M.C."/>
            <person name="O'Sullivan O."/>
            <person name="Ritari J."/>
            <person name="Douillard F.P."/>
            <person name="Paul Ross R."/>
            <person name="Yang R."/>
            <person name="Briner A.E."/>
            <person name="Felis G.E."/>
            <person name="de Vos W.M."/>
            <person name="Barrangou R."/>
            <person name="Klaenhammer T.R."/>
            <person name="Caufield P.W."/>
            <person name="Cui Y."/>
            <person name="Zhang H."/>
            <person name="O'Toole P.W."/>
        </authorList>
    </citation>
    <scope>NUCLEOTIDE SEQUENCE [LARGE SCALE GENOMIC DNA]</scope>
    <source>
        <strain evidence="4 5">DSM 15814</strain>
    </source>
</reference>
<evidence type="ECO:0000256" key="2">
    <source>
        <dbReference type="SAM" id="Coils"/>
    </source>
</evidence>
<dbReference type="eggNOG" id="COG2963">
    <property type="taxonomic scope" value="Bacteria"/>
</dbReference>
<dbReference type="STRING" id="1114972.FD35_GL001534"/>
<name>A0A0R1R870_9LACO</name>
<dbReference type="InterPro" id="IPR052057">
    <property type="entry name" value="IS150/IS1296_orfA-like"/>
</dbReference>
<keyword evidence="2" id="KW-0175">Coiled coil</keyword>
<gene>
    <name evidence="4" type="ORF">FD35_GL001534</name>
</gene>
<dbReference type="InterPro" id="IPR055247">
    <property type="entry name" value="InsJ-like_HTH"/>
</dbReference>
<evidence type="ECO:0000313" key="5">
    <source>
        <dbReference type="Proteomes" id="UP000051999"/>
    </source>
</evidence>
<comment type="similarity">
    <text evidence="1">Belongs to the IS150/IS1296 orfA family.</text>
</comment>
<dbReference type="InterPro" id="IPR036388">
    <property type="entry name" value="WH-like_DNA-bd_sf"/>
</dbReference>
<comment type="caution">
    <text evidence="4">The sequence shown here is derived from an EMBL/GenBank/DDBJ whole genome shotgun (WGS) entry which is preliminary data.</text>
</comment>
<dbReference type="PANTHER" id="PTHR33795:SF1">
    <property type="entry name" value="INSERTION ELEMENT IS150 PROTEIN INSJ"/>
    <property type="match status" value="1"/>
</dbReference>
<dbReference type="PANTHER" id="PTHR33795">
    <property type="entry name" value="INSERTION ELEMENT IS150 PROTEIN INSJ"/>
    <property type="match status" value="1"/>
</dbReference>
<evidence type="ECO:0000259" key="3">
    <source>
        <dbReference type="Pfam" id="PF13518"/>
    </source>
</evidence>
<dbReference type="PATRIC" id="fig|1114972.6.peg.1561"/>
<dbReference type="Proteomes" id="UP000051999">
    <property type="component" value="Unassembled WGS sequence"/>
</dbReference>
<organism evidence="4 5">
    <name type="scientific">Furfurilactobacillus rossiae DSM 15814</name>
    <dbReference type="NCBI Taxonomy" id="1114972"/>
    <lineage>
        <taxon>Bacteria</taxon>
        <taxon>Bacillati</taxon>
        <taxon>Bacillota</taxon>
        <taxon>Bacilli</taxon>
        <taxon>Lactobacillales</taxon>
        <taxon>Lactobacillaceae</taxon>
        <taxon>Furfurilactobacillus</taxon>
    </lineage>
</organism>
<proteinExistence type="inferred from homology"/>
<dbReference type="InterPro" id="IPR010921">
    <property type="entry name" value="Trp_repressor/repl_initiator"/>
</dbReference>
<sequence>MPRTKYTAPEKLAILTEYQQSDLSMTATAKQYNIGVTTLKQWRDKYKRDGLEGLKESRKNNHYSKCLKQMVVEAYLAGEGTLQSLTMKFDLRSKTQLQDWVSLYNGEKPLTASPFRKQVPTMSRKTTFDERIEIVEYVTKDNHSYTEAAAHFGVSYQQARSWVLKVRAGGYEALVDNRGHHKELSELTDLDKANRRIRELEDQLKDQELKDAFVKKLLELQHKE</sequence>
<accession>A0A0R1R870</accession>